<reference evidence="1" key="1">
    <citation type="journal article" date="2015" name="Nature">
        <title>Complex archaea that bridge the gap between prokaryotes and eukaryotes.</title>
        <authorList>
            <person name="Spang A."/>
            <person name="Saw J.H."/>
            <person name="Jorgensen S.L."/>
            <person name="Zaremba-Niedzwiedzka K."/>
            <person name="Martijn J."/>
            <person name="Lind A.E."/>
            <person name="van Eijk R."/>
            <person name="Schleper C."/>
            <person name="Guy L."/>
            <person name="Ettema T.J."/>
        </authorList>
    </citation>
    <scope>NUCLEOTIDE SEQUENCE</scope>
</reference>
<dbReference type="AlphaFoldDB" id="A0A0F9R8R8"/>
<dbReference type="EMBL" id="LAZR01000998">
    <property type="protein sequence ID" value="KKN52900.1"/>
    <property type="molecule type" value="Genomic_DNA"/>
</dbReference>
<sequence>MKICPECEEEKELTEFHNMKGAKDGKQTYCKPCQNAMIVAYMKTPERKLIDRDLWLKRNYGLSLKGYNQMLLDQNGKCAICGKHQKELDRAMCVDHNHETGKVRGLLCRKCNIMIGNADEDAAILLSAIEYIKEHNDDPA</sequence>
<gene>
    <name evidence="1" type="ORF">LCGC14_0607620</name>
</gene>
<name>A0A0F9R8R8_9ZZZZ</name>
<proteinExistence type="predicted"/>
<dbReference type="SUPFAM" id="SSF54060">
    <property type="entry name" value="His-Me finger endonucleases"/>
    <property type="match status" value="1"/>
</dbReference>
<protein>
    <recommendedName>
        <fullName evidence="2">Recombination endonuclease VII</fullName>
    </recommendedName>
</protein>
<dbReference type="InterPro" id="IPR044925">
    <property type="entry name" value="His-Me_finger_sf"/>
</dbReference>
<organism evidence="1">
    <name type="scientific">marine sediment metagenome</name>
    <dbReference type="NCBI Taxonomy" id="412755"/>
    <lineage>
        <taxon>unclassified sequences</taxon>
        <taxon>metagenomes</taxon>
        <taxon>ecological metagenomes</taxon>
    </lineage>
</organism>
<dbReference type="Gene3D" id="3.40.1800.10">
    <property type="entry name" value="His-Me finger endonucleases"/>
    <property type="match status" value="1"/>
</dbReference>
<evidence type="ECO:0000313" key="1">
    <source>
        <dbReference type="EMBL" id="KKN52900.1"/>
    </source>
</evidence>
<dbReference type="InterPro" id="IPR004211">
    <property type="entry name" value="Endonuclease_7"/>
</dbReference>
<evidence type="ECO:0008006" key="2">
    <source>
        <dbReference type="Google" id="ProtNLM"/>
    </source>
</evidence>
<dbReference type="InterPro" id="IPR038563">
    <property type="entry name" value="Endonuclease_7_sf"/>
</dbReference>
<comment type="caution">
    <text evidence="1">The sequence shown here is derived from an EMBL/GenBank/DDBJ whole genome shotgun (WGS) entry which is preliminary data.</text>
</comment>
<dbReference type="Pfam" id="PF02945">
    <property type="entry name" value="Endonuclease_7"/>
    <property type="match status" value="1"/>
</dbReference>
<accession>A0A0F9R8R8</accession>